<accession>A0AAV4EVT1</accession>
<feature type="transmembrane region" description="Helical" evidence="2">
    <location>
        <begin position="124"/>
        <end position="145"/>
    </location>
</feature>
<feature type="compositionally biased region" description="Basic and acidic residues" evidence="1">
    <location>
        <begin position="228"/>
        <end position="250"/>
    </location>
</feature>
<organism evidence="3 4">
    <name type="scientific">Elysia marginata</name>
    <dbReference type="NCBI Taxonomy" id="1093978"/>
    <lineage>
        <taxon>Eukaryota</taxon>
        <taxon>Metazoa</taxon>
        <taxon>Spiralia</taxon>
        <taxon>Lophotrochozoa</taxon>
        <taxon>Mollusca</taxon>
        <taxon>Gastropoda</taxon>
        <taxon>Heterobranchia</taxon>
        <taxon>Euthyneura</taxon>
        <taxon>Panpulmonata</taxon>
        <taxon>Sacoglossa</taxon>
        <taxon>Placobranchoidea</taxon>
        <taxon>Plakobranchidae</taxon>
        <taxon>Elysia</taxon>
    </lineage>
</organism>
<feature type="transmembrane region" description="Helical" evidence="2">
    <location>
        <begin position="92"/>
        <end position="117"/>
    </location>
</feature>
<evidence type="ECO:0000313" key="4">
    <source>
        <dbReference type="Proteomes" id="UP000762676"/>
    </source>
</evidence>
<keyword evidence="2" id="KW-1133">Transmembrane helix</keyword>
<keyword evidence="2" id="KW-0472">Membrane</keyword>
<dbReference type="Proteomes" id="UP000762676">
    <property type="component" value="Unassembled WGS sequence"/>
</dbReference>
<feature type="transmembrane region" description="Helical" evidence="2">
    <location>
        <begin position="65"/>
        <end position="86"/>
    </location>
</feature>
<feature type="transmembrane region" description="Helical" evidence="2">
    <location>
        <begin position="34"/>
        <end position="53"/>
    </location>
</feature>
<dbReference type="AlphaFoldDB" id="A0AAV4EVT1"/>
<comment type="caution">
    <text evidence="3">The sequence shown here is derived from an EMBL/GenBank/DDBJ whole genome shotgun (WGS) entry which is preliminary data.</text>
</comment>
<name>A0AAV4EVT1_9GAST</name>
<keyword evidence="4" id="KW-1185">Reference proteome</keyword>
<evidence type="ECO:0000313" key="3">
    <source>
        <dbReference type="EMBL" id="GFR65272.1"/>
    </source>
</evidence>
<evidence type="ECO:0000256" key="1">
    <source>
        <dbReference type="SAM" id="MobiDB-lite"/>
    </source>
</evidence>
<evidence type="ECO:0000256" key="2">
    <source>
        <dbReference type="SAM" id="Phobius"/>
    </source>
</evidence>
<gene>
    <name evidence="3" type="ORF">ElyMa_005527400</name>
</gene>
<dbReference type="SUPFAM" id="SSF103473">
    <property type="entry name" value="MFS general substrate transporter"/>
    <property type="match status" value="1"/>
</dbReference>
<dbReference type="EMBL" id="BMAT01011025">
    <property type="protein sequence ID" value="GFR65272.1"/>
    <property type="molecule type" value="Genomic_DNA"/>
</dbReference>
<dbReference type="InterPro" id="IPR036259">
    <property type="entry name" value="MFS_trans_sf"/>
</dbReference>
<sequence length="265" mass="28826">MEAATIASFVGIGSLVARTLVGFAATEKNIGEKLIYVGINMVSFLICMAADFLMDFTIGAYFVSFSYGLYVCPCVILFFTMSFYVLGYEKGASGYGIVLLVYGFASLLGPPMYAILLKIFGCTVLFKVTGLLFLTSALVSVGITAHRDQTVEADNESDNEKEEIYCTDDGLLKVLKPEPYDIFGSRNFELIISAAAQGTSKEGSRKDCSCLEEDDAYGNVVKEGLGSAEKEEPYTMDLKNSEEPEKDVEFKGLLQSSSKAEDSFS</sequence>
<reference evidence="3 4" key="1">
    <citation type="journal article" date="2021" name="Elife">
        <title>Chloroplast acquisition without the gene transfer in kleptoplastic sea slugs, Plakobranchus ocellatus.</title>
        <authorList>
            <person name="Maeda T."/>
            <person name="Takahashi S."/>
            <person name="Yoshida T."/>
            <person name="Shimamura S."/>
            <person name="Takaki Y."/>
            <person name="Nagai Y."/>
            <person name="Toyoda A."/>
            <person name="Suzuki Y."/>
            <person name="Arimoto A."/>
            <person name="Ishii H."/>
            <person name="Satoh N."/>
            <person name="Nishiyama T."/>
            <person name="Hasebe M."/>
            <person name="Maruyama T."/>
            <person name="Minagawa J."/>
            <person name="Obokata J."/>
            <person name="Shigenobu S."/>
        </authorList>
    </citation>
    <scope>NUCLEOTIDE SEQUENCE [LARGE SCALE GENOMIC DNA]</scope>
</reference>
<proteinExistence type="predicted"/>
<feature type="region of interest" description="Disordered" evidence="1">
    <location>
        <begin position="223"/>
        <end position="265"/>
    </location>
</feature>
<keyword evidence="2" id="KW-0812">Transmembrane</keyword>
<protein>
    <submittedName>
        <fullName evidence="3">Monocarboxylate transporter 12</fullName>
    </submittedName>
</protein>